<evidence type="ECO:0000259" key="2">
    <source>
        <dbReference type="Pfam" id="PF13191"/>
    </source>
</evidence>
<evidence type="ECO:0000256" key="1">
    <source>
        <dbReference type="SAM" id="MobiDB-lite"/>
    </source>
</evidence>
<dbReference type="Pfam" id="PF13365">
    <property type="entry name" value="Trypsin_2"/>
    <property type="match status" value="1"/>
</dbReference>
<feature type="region of interest" description="Disordered" evidence="1">
    <location>
        <begin position="573"/>
        <end position="654"/>
    </location>
</feature>
<evidence type="ECO:0000313" key="4">
    <source>
        <dbReference type="Proteomes" id="UP000295578"/>
    </source>
</evidence>
<feature type="compositionally biased region" description="Basic residues" evidence="1">
    <location>
        <begin position="644"/>
        <end position="654"/>
    </location>
</feature>
<dbReference type="OrthoDB" id="3329683at2"/>
<accession>A0A4R5AUP6</accession>
<feature type="compositionally biased region" description="Basic residues" evidence="1">
    <location>
        <begin position="611"/>
        <end position="624"/>
    </location>
</feature>
<dbReference type="SUPFAM" id="SSF52540">
    <property type="entry name" value="P-loop containing nucleoside triphosphate hydrolases"/>
    <property type="match status" value="1"/>
</dbReference>
<dbReference type="Pfam" id="PF13191">
    <property type="entry name" value="AAA_16"/>
    <property type="match status" value="1"/>
</dbReference>
<keyword evidence="3" id="KW-0378">Hydrolase</keyword>
<keyword evidence="4" id="KW-1185">Reference proteome</keyword>
<dbReference type="RefSeq" id="WP_132200555.1">
    <property type="nucleotide sequence ID" value="NZ_SMKY01000156.1"/>
</dbReference>
<feature type="domain" description="Orc1-like AAA ATPase" evidence="2">
    <location>
        <begin position="244"/>
        <end position="376"/>
    </location>
</feature>
<name>A0A4R5AUP6_9ACTN</name>
<protein>
    <submittedName>
        <fullName evidence="3">Serine protease</fullName>
    </submittedName>
</protein>
<reference evidence="3 4" key="1">
    <citation type="submission" date="2019-03" db="EMBL/GenBank/DDBJ databases">
        <title>Draft genome sequences of novel Actinobacteria.</title>
        <authorList>
            <person name="Sahin N."/>
            <person name="Ay H."/>
            <person name="Saygin H."/>
        </authorList>
    </citation>
    <scope>NUCLEOTIDE SEQUENCE [LARGE SCALE GENOMIC DNA]</scope>
    <source>
        <strain evidence="3 4">DSM 45941</strain>
    </source>
</reference>
<dbReference type="InterPro" id="IPR009003">
    <property type="entry name" value="Peptidase_S1_PA"/>
</dbReference>
<dbReference type="AlphaFoldDB" id="A0A4R5AUP6"/>
<evidence type="ECO:0000313" key="3">
    <source>
        <dbReference type="EMBL" id="TDD75366.1"/>
    </source>
</evidence>
<comment type="caution">
    <text evidence="3">The sequence shown here is derived from an EMBL/GenBank/DDBJ whole genome shotgun (WGS) entry which is preliminary data.</text>
</comment>
<dbReference type="SUPFAM" id="SSF50494">
    <property type="entry name" value="Trypsin-like serine proteases"/>
    <property type="match status" value="1"/>
</dbReference>
<gene>
    <name evidence="3" type="ORF">E1293_28415</name>
</gene>
<dbReference type="Gene3D" id="3.40.50.300">
    <property type="entry name" value="P-loop containing nucleotide triphosphate hydrolases"/>
    <property type="match status" value="1"/>
</dbReference>
<dbReference type="Gene3D" id="2.40.10.120">
    <property type="match status" value="1"/>
</dbReference>
<dbReference type="GO" id="GO:0006508">
    <property type="term" value="P:proteolysis"/>
    <property type="evidence" value="ECO:0007669"/>
    <property type="project" value="UniProtKB-KW"/>
</dbReference>
<dbReference type="InterPro" id="IPR027417">
    <property type="entry name" value="P-loop_NTPase"/>
</dbReference>
<dbReference type="GO" id="GO:0008233">
    <property type="term" value="F:peptidase activity"/>
    <property type="evidence" value="ECO:0007669"/>
    <property type="project" value="UniProtKB-KW"/>
</dbReference>
<dbReference type="EMBL" id="SMKY01000156">
    <property type="protein sequence ID" value="TDD75366.1"/>
    <property type="molecule type" value="Genomic_DNA"/>
</dbReference>
<sequence length="654" mass="69385">MEESGRPADESWIAAVHAAERDYTALGGAVVIDRYRLLTCAHVVAGREEIWVAFPKADRLVERRRVAVTRAAAEPVADLAVLVLDDPVPEGVLPARLKCPRPGDLDGIRWYAFGFGAGDPLGNAAYGTVGSALTYGWIRLDTRSGYGVERGFSGTGLWSPEYGAVIGVVGQAGGPGDGRAVTLAFADDYLPGEDLRGLTAWSAGQAGDAALTAWGWRLREDAQATAHWQPRARGVTVDSEGGFRFRGRRAALTAIAGWLERAETTRKALVVTGMPGVGKSAVLGRVVTTADPELAASLPSADTAVRAPLGSVSCAVHAKGKSAMEVATEIARAASARLPAVLDDLPSALNEVLSEAGDGTRFNVVLDALDEASSAAEARAIIKRIVVPLVETCARNGVQVVVGTRRHDDGGDLLLPFGQAKSEIDLDEPGYFELEDLAAYAQATLQLLGDERSDNPYNDPAIAAPVAHRIAELADRNFLVAGLVSRAHGMHDDRPIAADEISFTPTVEDALRTYMERIPPAADFDAAELLTALSFAPPARLHRGPLEGGRQRAVRADDQRRCAGPVRALVGGQLPGRVGRRTGCAQLPAVPPGAERHPPGRPPGRQPARGGRGRSRRRLHRYRPCRTVGDGFRLPAPVAAGARTRGRPPRRASR</sequence>
<dbReference type="Proteomes" id="UP000295578">
    <property type="component" value="Unassembled WGS sequence"/>
</dbReference>
<keyword evidence="3" id="KW-0645">Protease</keyword>
<proteinExistence type="predicted"/>
<dbReference type="InterPro" id="IPR041664">
    <property type="entry name" value="AAA_16"/>
</dbReference>
<organism evidence="3 4">
    <name type="scientific">Actinomadura darangshiensis</name>
    <dbReference type="NCBI Taxonomy" id="705336"/>
    <lineage>
        <taxon>Bacteria</taxon>
        <taxon>Bacillati</taxon>
        <taxon>Actinomycetota</taxon>
        <taxon>Actinomycetes</taxon>
        <taxon>Streptosporangiales</taxon>
        <taxon>Thermomonosporaceae</taxon>
        <taxon>Actinomadura</taxon>
    </lineage>
</organism>